<evidence type="ECO:0000313" key="2">
    <source>
        <dbReference type="Proteomes" id="UP000789920"/>
    </source>
</evidence>
<comment type="caution">
    <text evidence="1">The sequence shown here is derived from an EMBL/GenBank/DDBJ whole genome shotgun (WGS) entry which is preliminary data.</text>
</comment>
<reference evidence="1" key="1">
    <citation type="submission" date="2021-06" db="EMBL/GenBank/DDBJ databases">
        <authorList>
            <person name="Kallberg Y."/>
            <person name="Tangrot J."/>
            <person name="Rosling A."/>
        </authorList>
    </citation>
    <scope>NUCLEOTIDE SEQUENCE</scope>
    <source>
        <strain evidence="1">MA461A</strain>
    </source>
</reference>
<gene>
    <name evidence="1" type="ORF">RPERSI_LOCUS31560</name>
</gene>
<dbReference type="Proteomes" id="UP000789920">
    <property type="component" value="Unassembled WGS sequence"/>
</dbReference>
<protein>
    <submittedName>
        <fullName evidence="1">4424_t:CDS:1</fullName>
    </submittedName>
</protein>
<organism evidence="1 2">
    <name type="scientific">Racocetra persica</name>
    <dbReference type="NCBI Taxonomy" id="160502"/>
    <lineage>
        <taxon>Eukaryota</taxon>
        <taxon>Fungi</taxon>
        <taxon>Fungi incertae sedis</taxon>
        <taxon>Mucoromycota</taxon>
        <taxon>Glomeromycotina</taxon>
        <taxon>Glomeromycetes</taxon>
        <taxon>Diversisporales</taxon>
        <taxon>Gigasporaceae</taxon>
        <taxon>Racocetra</taxon>
    </lineage>
</organism>
<sequence>KILELRPDPKAKKKEKKNSNKKTLNYDVKDMEKNIFLLRSTPKKKGTLVEILNSKKIWKTTRIKNR</sequence>
<name>A0ACA9SIA9_9GLOM</name>
<evidence type="ECO:0000313" key="1">
    <source>
        <dbReference type="EMBL" id="CAG8840756.1"/>
    </source>
</evidence>
<accession>A0ACA9SIA9</accession>
<keyword evidence="2" id="KW-1185">Reference proteome</keyword>
<proteinExistence type="predicted"/>
<feature type="non-terminal residue" evidence="1">
    <location>
        <position position="1"/>
    </location>
</feature>
<dbReference type="EMBL" id="CAJVQC010127709">
    <property type="protein sequence ID" value="CAG8840756.1"/>
    <property type="molecule type" value="Genomic_DNA"/>
</dbReference>